<dbReference type="PANTHER" id="PTHR47331:SF4">
    <property type="entry name" value="PEPTIDASE S1 DOMAIN-CONTAINING PROTEIN"/>
    <property type="match status" value="1"/>
</dbReference>
<name>A0A2B4RPZ1_STYPI</name>
<evidence type="ECO:0000256" key="1">
    <source>
        <dbReference type="SAM" id="MobiDB-lite"/>
    </source>
</evidence>
<organism evidence="2 3">
    <name type="scientific">Stylophora pistillata</name>
    <name type="common">Smooth cauliflower coral</name>
    <dbReference type="NCBI Taxonomy" id="50429"/>
    <lineage>
        <taxon>Eukaryota</taxon>
        <taxon>Metazoa</taxon>
        <taxon>Cnidaria</taxon>
        <taxon>Anthozoa</taxon>
        <taxon>Hexacorallia</taxon>
        <taxon>Scleractinia</taxon>
        <taxon>Astrocoeniina</taxon>
        <taxon>Pocilloporidae</taxon>
        <taxon>Stylophora</taxon>
    </lineage>
</organism>
<accession>A0A2B4RPZ1</accession>
<comment type="caution">
    <text evidence="2">The sequence shown here is derived from an EMBL/GenBank/DDBJ whole genome shotgun (WGS) entry which is preliminary data.</text>
</comment>
<feature type="region of interest" description="Disordered" evidence="1">
    <location>
        <begin position="112"/>
        <end position="136"/>
    </location>
</feature>
<protein>
    <submittedName>
        <fullName evidence="2">Uncharacterized protein</fullName>
    </submittedName>
</protein>
<feature type="compositionally biased region" description="Basic and acidic residues" evidence="1">
    <location>
        <begin position="311"/>
        <end position="325"/>
    </location>
</feature>
<feature type="region of interest" description="Disordered" evidence="1">
    <location>
        <begin position="456"/>
        <end position="496"/>
    </location>
</feature>
<proteinExistence type="predicted"/>
<dbReference type="OrthoDB" id="8046937at2759"/>
<feature type="region of interest" description="Disordered" evidence="1">
    <location>
        <begin position="311"/>
        <end position="358"/>
    </location>
</feature>
<feature type="compositionally biased region" description="Polar residues" evidence="1">
    <location>
        <begin position="456"/>
        <end position="467"/>
    </location>
</feature>
<reference evidence="3" key="1">
    <citation type="journal article" date="2017" name="bioRxiv">
        <title>Comparative analysis of the genomes of Stylophora pistillata and Acropora digitifera provides evidence for extensive differences between species of corals.</title>
        <authorList>
            <person name="Voolstra C.R."/>
            <person name="Li Y."/>
            <person name="Liew Y.J."/>
            <person name="Baumgarten S."/>
            <person name="Zoccola D."/>
            <person name="Flot J.-F."/>
            <person name="Tambutte S."/>
            <person name="Allemand D."/>
            <person name="Aranda M."/>
        </authorList>
    </citation>
    <scope>NUCLEOTIDE SEQUENCE [LARGE SCALE GENOMIC DNA]</scope>
</reference>
<dbReference type="EMBL" id="LSMT01000314">
    <property type="protein sequence ID" value="PFX20494.1"/>
    <property type="molecule type" value="Genomic_DNA"/>
</dbReference>
<dbReference type="AlphaFoldDB" id="A0A2B4RPZ1"/>
<gene>
    <name evidence="2" type="ORF">AWC38_SpisGene15035</name>
</gene>
<dbReference type="Proteomes" id="UP000225706">
    <property type="component" value="Unassembled WGS sequence"/>
</dbReference>
<evidence type="ECO:0000313" key="3">
    <source>
        <dbReference type="Proteomes" id="UP000225706"/>
    </source>
</evidence>
<keyword evidence="3" id="KW-1185">Reference proteome</keyword>
<dbReference type="PANTHER" id="PTHR47331">
    <property type="entry name" value="PHD-TYPE DOMAIN-CONTAINING PROTEIN"/>
    <property type="match status" value="1"/>
</dbReference>
<feature type="compositionally biased region" description="Polar residues" evidence="1">
    <location>
        <begin position="326"/>
        <end position="340"/>
    </location>
</feature>
<feature type="compositionally biased region" description="Low complexity" evidence="1">
    <location>
        <begin position="484"/>
        <end position="494"/>
    </location>
</feature>
<sequence length="518" mass="57773">MGRSACLKGHSSLCFDQRARDFHYEIQEQERLTLETELAKSKAKERVLSSVMEAAPRPFVPSPVNLESKKGEGKVQAPIIGLETKPVGANGHLSVVVGCSTLNPEAAEWHQPSLGMNRNERVNESEDSGASTSPSERAFHEMLGLHHRQNALQQQQNKIMEMLATQQKKSSLPQQRVPIFDGDPMDYGAFVKAFENLIESRTSSGTERLYYLALNWPEVRAEDSASLDKFSIFLMRCKNAMKCSKHRTKLEQPDTIQKLVLKLPFNLRTTWRRLADKVTETERRSVTFSDLAEFVDNEARVIANPVFGKITEDTKPKNERKDKQNRSGSGKTSLATQVGDLQSPPPRAPPSGSTPTTEDVLCSFRNSGHALDACEALRRLPEENVHLVKEKLPGFLAAVKRFKEAHLAYSSNLQDEASLARCQAQLKSESSRADLIYQRTQQWIKGSEELLRLNSQINPEDSASQIGSRATTKSSSKKSRRSSHSGSNRSRTSSLVFARAKEATRIAELEAEAVALEK</sequence>
<evidence type="ECO:0000313" key="2">
    <source>
        <dbReference type="EMBL" id="PFX20494.1"/>
    </source>
</evidence>